<dbReference type="EMBL" id="VSRR010091009">
    <property type="protein sequence ID" value="MPC92367.1"/>
    <property type="molecule type" value="Genomic_DNA"/>
</dbReference>
<evidence type="ECO:0000313" key="1">
    <source>
        <dbReference type="EMBL" id="MPC92367.1"/>
    </source>
</evidence>
<sequence>MFLRGTSWVKVRCRIPGTTEEAHEVRVAPPVSLHFTDSRNVTQCCVEVHSSRFVALLCGLMLRDYAAGLC</sequence>
<gene>
    <name evidence="1" type="ORF">E2C01_087453</name>
</gene>
<comment type="caution">
    <text evidence="1">The sequence shown here is derived from an EMBL/GenBank/DDBJ whole genome shotgun (WGS) entry which is preliminary data.</text>
</comment>
<name>A0A5B7JGD7_PORTR</name>
<protein>
    <submittedName>
        <fullName evidence="1">Uncharacterized protein</fullName>
    </submittedName>
</protein>
<accession>A0A5B7JGD7</accession>
<keyword evidence="2" id="KW-1185">Reference proteome</keyword>
<reference evidence="1 2" key="1">
    <citation type="submission" date="2019-05" db="EMBL/GenBank/DDBJ databases">
        <title>Another draft genome of Portunus trituberculatus and its Hox gene families provides insights of decapod evolution.</title>
        <authorList>
            <person name="Jeong J.-H."/>
            <person name="Song I."/>
            <person name="Kim S."/>
            <person name="Choi T."/>
            <person name="Kim D."/>
            <person name="Ryu S."/>
            <person name="Kim W."/>
        </authorList>
    </citation>
    <scope>NUCLEOTIDE SEQUENCE [LARGE SCALE GENOMIC DNA]</scope>
    <source>
        <tissue evidence="1">Muscle</tissue>
    </source>
</reference>
<dbReference type="Proteomes" id="UP000324222">
    <property type="component" value="Unassembled WGS sequence"/>
</dbReference>
<organism evidence="1 2">
    <name type="scientific">Portunus trituberculatus</name>
    <name type="common">Swimming crab</name>
    <name type="synonym">Neptunus trituberculatus</name>
    <dbReference type="NCBI Taxonomy" id="210409"/>
    <lineage>
        <taxon>Eukaryota</taxon>
        <taxon>Metazoa</taxon>
        <taxon>Ecdysozoa</taxon>
        <taxon>Arthropoda</taxon>
        <taxon>Crustacea</taxon>
        <taxon>Multicrustacea</taxon>
        <taxon>Malacostraca</taxon>
        <taxon>Eumalacostraca</taxon>
        <taxon>Eucarida</taxon>
        <taxon>Decapoda</taxon>
        <taxon>Pleocyemata</taxon>
        <taxon>Brachyura</taxon>
        <taxon>Eubrachyura</taxon>
        <taxon>Portunoidea</taxon>
        <taxon>Portunidae</taxon>
        <taxon>Portuninae</taxon>
        <taxon>Portunus</taxon>
    </lineage>
</organism>
<dbReference type="AlphaFoldDB" id="A0A5B7JGD7"/>
<proteinExistence type="predicted"/>
<evidence type="ECO:0000313" key="2">
    <source>
        <dbReference type="Proteomes" id="UP000324222"/>
    </source>
</evidence>